<dbReference type="InterPro" id="IPR014025">
    <property type="entry name" value="Glutaredoxin_subgr"/>
</dbReference>
<dbReference type="Proteomes" id="UP001328107">
    <property type="component" value="Unassembled WGS sequence"/>
</dbReference>
<dbReference type="PROSITE" id="PS51354">
    <property type="entry name" value="GLUTAREDOXIN_2"/>
    <property type="match status" value="1"/>
</dbReference>
<sequence length="104" mass="11840">ITDNPVMVFTNTGCGFCTRAKNLLNEQKVEYKDCDLAEVRRANPKEYQSFVNGLVFTSKMTSVPQIFICGEFIGGFTELQKLVEAKKFLEKIEECTGENSKKWD</sequence>
<dbReference type="SUPFAM" id="SSF52833">
    <property type="entry name" value="Thioredoxin-like"/>
    <property type="match status" value="1"/>
</dbReference>
<comment type="similarity">
    <text evidence="1">Belongs to the glutaredoxin family.</text>
</comment>
<evidence type="ECO:0000256" key="2">
    <source>
        <dbReference type="ARBA" id="ARBA00022448"/>
    </source>
</evidence>
<proteinExistence type="inferred from homology"/>
<dbReference type="GO" id="GO:0005739">
    <property type="term" value="C:mitochondrion"/>
    <property type="evidence" value="ECO:0007669"/>
    <property type="project" value="TreeGrafter"/>
</dbReference>
<dbReference type="Gene3D" id="3.40.30.10">
    <property type="entry name" value="Glutaredoxin"/>
    <property type="match status" value="1"/>
</dbReference>
<feature type="non-terminal residue" evidence="7">
    <location>
        <position position="104"/>
    </location>
</feature>
<evidence type="ECO:0000256" key="1">
    <source>
        <dbReference type="ARBA" id="ARBA00007787"/>
    </source>
</evidence>
<feature type="non-terminal residue" evidence="7">
    <location>
        <position position="1"/>
    </location>
</feature>
<evidence type="ECO:0000259" key="6">
    <source>
        <dbReference type="Pfam" id="PF00462"/>
    </source>
</evidence>
<evidence type="ECO:0000256" key="5">
    <source>
        <dbReference type="ARBA" id="ARBA00023284"/>
    </source>
</evidence>
<feature type="domain" description="Glutaredoxin" evidence="6">
    <location>
        <begin position="6"/>
        <end position="73"/>
    </location>
</feature>
<organism evidence="7 8">
    <name type="scientific">Pristionchus mayeri</name>
    <dbReference type="NCBI Taxonomy" id="1317129"/>
    <lineage>
        <taxon>Eukaryota</taxon>
        <taxon>Metazoa</taxon>
        <taxon>Ecdysozoa</taxon>
        <taxon>Nematoda</taxon>
        <taxon>Chromadorea</taxon>
        <taxon>Rhabditida</taxon>
        <taxon>Rhabditina</taxon>
        <taxon>Diplogasteromorpha</taxon>
        <taxon>Diplogasteroidea</taxon>
        <taxon>Neodiplogasteridae</taxon>
        <taxon>Pristionchus</taxon>
    </lineage>
</organism>
<reference evidence="8" key="1">
    <citation type="submission" date="2022-10" db="EMBL/GenBank/DDBJ databases">
        <title>Genome assembly of Pristionchus species.</title>
        <authorList>
            <person name="Yoshida K."/>
            <person name="Sommer R.J."/>
        </authorList>
    </citation>
    <scope>NUCLEOTIDE SEQUENCE [LARGE SCALE GENOMIC DNA]</scope>
    <source>
        <strain evidence="8">RS5460</strain>
    </source>
</reference>
<accession>A0AAN4ZKN4</accession>
<dbReference type="PANTHER" id="PTHR46679">
    <property type="match status" value="1"/>
</dbReference>
<dbReference type="AlphaFoldDB" id="A0AAN4ZKN4"/>
<dbReference type="CDD" id="cd02066">
    <property type="entry name" value="GRX_family"/>
    <property type="match status" value="1"/>
</dbReference>
<comment type="caution">
    <text evidence="7">The sequence shown here is derived from an EMBL/GenBank/DDBJ whole genome shotgun (WGS) entry which is preliminary data.</text>
</comment>
<evidence type="ECO:0000313" key="8">
    <source>
        <dbReference type="Proteomes" id="UP001328107"/>
    </source>
</evidence>
<keyword evidence="5" id="KW-0676">Redox-active center</keyword>
<dbReference type="Pfam" id="PF00462">
    <property type="entry name" value="Glutaredoxin"/>
    <property type="match status" value="1"/>
</dbReference>
<dbReference type="InterPro" id="IPR002109">
    <property type="entry name" value="Glutaredoxin"/>
</dbReference>
<dbReference type="GO" id="GO:0015035">
    <property type="term" value="F:protein-disulfide reductase activity"/>
    <property type="evidence" value="ECO:0007669"/>
    <property type="project" value="TreeGrafter"/>
</dbReference>
<keyword evidence="8" id="KW-1185">Reference proteome</keyword>
<dbReference type="EMBL" id="BTRK01000003">
    <property type="protein sequence ID" value="GMR42526.1"/>
    <property type="molecule type" value="Genomic_DNA"/>
</dbReference>
<keyword evidence="2" id="KW-0813">Transport</keyword>
<gene>
    <name evidence="7" type="ORF">PMAYCL1PPCAC_12721</name>
</gene>
<evidence type="ECO:0000313" key="7">
    <source>
        <dbReference type="EMBL" id="GMR42526.1"/>
    </source>
</evidence>
<dbReference type="PANTHER" id="PTHR46679:SF1">
    <property type="entry name" value="GLUTAREDOXIN-2, MITOCHONDRIAL"/>
    <property type="match status" value="1"/>
</dbReference>
<evidence type="ECO:0000256" key="3">
    <source>
        <dbReference type="ARBA" id="ARBA00022982"/>
    </source>
</evidence>
<dbReference type="PRINTS" id="PR00160">
    <property type="entry name" value="GLUTAREDOXIN"/>
</dbReference>
<protein>
    <recommendedName>
        <fullName evidence="6">Glutaredoxin domain-containing protein</fullName>
    </recommendedName>
</protein>
<name>A0AAN4ZKN4_9BILA</name>
<evidence type="ECO:0000256" key="4">
    <source>
        <dbReference type="ARBA" id="ARBA00023157"/>
    </source>
</evidence>
<dbReference type="InterPro" id="IPR036249">
    <property type="entry name" value="Thioredoxin-like_sf"/>
</dbReference>
<keyword evidence="4" id="KW-1015">Disulfide bond</keyword>
<keyword evidence="3" id="KW-0249">Electron transport</keyword>